<protein>
    <submittedName>
        <fullName evidence="3">Uncharacterized protein</fullName>
    </submittedName>
</protein>
<evidence type="ECO:0000313" key="3">
    <source>
        <dbReference type="EMBL" id="OII72856.1"/>
    </source>
</evidence>
<feature type="compositionally biased region" description="Basic and acidic residues" evidence="2">
    <location>
        <begin position="650"/>
        <end position="720"/>
    </location>
</feature>
<feature type="region of interest" description="Disordered" evidence="2">
    <location>
        <begin position="621"/>
        <end position="728"/>
    </location>
</feature>
<feature type="coiled-coil region" evidence="1">
    <location>
        <begin position="434"/>
        <end position="520"/>
    </location>
</feature>
<dbReference type="EMBL" id="LRBS01000109">
    <property type="protein sequence ID" value="OII72856.1"/>
    <property type="molecule type" value="Genomic_DNA"/>
</dbReference>
<reference evidence="3 4" key="1">
    <citation type="submission" date="2016-10" db="EMBL/GenBank/DDBJ databases">
        <title>Reductive evolution of mitochondrial metabolism and differential evolution of invasion-related proteins in Cryptosporidium.</title>
        <authorList>
            <person name="Liu S."/>
            <person name="Roellig D.M."/>
            <person name="Guo Y."/>
            <person name="Li N."/>
            <person name="Frace M.A."/>
            <person name="Tang K."/>
            <person name="Zhang L."/>
            <person name="Feng Y."/>
            <person name="Xiao L."/>
        </authorList>
    </citation>
    <scope>NUCLEOTIDE SEQUENCE [LARGE SCALE GENOMIC DNA]</scope>
    <source>
        <strain evidence="3">30847</strain>
    </source>
</reference>
<name>A0A1J4MF47_9CRYT</name>
<gene>
    <name evidence="3" type="ORF">cand_010220</name>
</gene>
<dbReference type="Gene3D" id="1.20.5.300">
    <property type="match status" value="1"/>
</dbReference>
<evidence type="ECO:0000313" key="4">
    <source>
        <dbReference type="Proteomes" id="UP000186804"/>
    </source>
</evidence>
<comment type="caution">
    <text evidence="3">The sequence shown here is derived from an EMBL/GenBank/DDBJ whole genome shotgun (WGS) entry which is preliminary data.</text>
</comment>
<sequence length="728" mass="85693">MFGIVGEGTKYVKKKQEKDISRIMGKYPESIVKLNDKDISMIEKKITGYQLDVLEAQKIALEKDKELYNLRYCYDSSKANVEYLENRCKKLEFELKSLAMGIGIGKKEKEQQREIERLRKEASQFINIKSEAEKQKKYFSDRCMYLDHELEKLRDELASKVAELESMTKLYQELRIEQEKTKGDLDSMTAKCKYLEDEISKKNNAILQIQTNVKSKEIEIQKLQDKIKEKEEQIIKLNDSIKNKELDINQLIEDLNNKDIECKNLTDKIKLIEIELDDNKKELKESCEINETKISGLNIEVENLKSEITEKDNQLKVLEQIKSEVQNKAKQLEDLKKLNNELLEKSNDSINLKKLESDLKDKDELINSLNQQIELLNNKLEIVNKKSSENNVIDSNKTSVQIQNIILTKISQVKEEILPNFQESNLESIKSIDLININKDISEENEEIERQINMNDLPTYRIDTGIPIEREIYQLKEKLKQYETNYILLQKKLDENLKIIDSKSREINQLNMKLNELIIDQPNKDINLINISSNQLKQYSDRKYNILLKVIKLQKVEIKRSIEYNSNRILNKNIVKIDITQKSPENSNNINFNQINENIFTNKTKDYIKFGDIYKNKVEKSESENKKMKIKGKEEKEKEIGGETEEETEKEIRKKTETKKEIGDETEKEIGKKTEKETETETEKGEKMKGKETRKEIEKDTRKKTETEKEIGEIEKEEMKQKKKLKRR</sequence>
<feature type="compositionally biased region" description="Basic and acidic residues" evidence="2">
    <location>
        <begin position="621"/>
        <end position="641"/>
    </location>
</feature>
<feature type="coiled-coil region" evidence="1">
    <location>
        <begin position="51"/>
        <end position="177"/>
    </location>
</feature>
<evidence type="ECO:0000256" key="2">
    <source>
        <dbReference type="SAM" id="MobiDB-lite"/>
    </source>
</evidence>
<dbReference type="OrthoDB" id="3176171at2759"/>
<keyword evidence="1" id="KW-0175">Coiled coil</keyword>
<dbReference type="VEuPathDB" id="CryptoDB:cand_010220"/>
<feature type="coiled-coil region" evidence="1">
    <location>
        <begin position="206"/>
        <end position="386"/>
    </location>
</feature>
<dbReference type="Proteomes" id="UP000186804">
    <property type="component" value="Unassembled WGS sequence"/>
</dbReference>
<dbReference type="AlphaFoldDB" id="A0A1J4MF47"/>
<keyword evidence="4" id="KW-1185">Reference proteome</keyword>
<dbReference type="RefSeq" id="XP_067067094.1">
    <property type="nucleotide sequence ID" value="XM_067211261.1"/>
</dbReference>
<proteinExistence type="predicted"/>
<organism evidence="3 4">
    <name type="scientific">Cryptosporidium andersoni</name>
    <dbReference type="NCBI Taxonomy" id="117008"/>
    <lineage>
        <taxon>Eukaryota</taxon>
        <taxon>Sar</taxon>
        <taxon>Alveolata</taxon>
        <taxon>Apicomplexa</taxon>
        <taxon>Conoidasida</taxon>
        <taxon>Coccidia</taxon>
        <taxon>Eucoccidiorida</taxon>
        <taxon>Eimeriorina</taxon>
        <taxon>Cryptosporidiidae</taxon>
        <taxon>Cryptosporidium</taxon>
    </lineage>
</organism>
<accession>A0A1J4MF47</accession>
<dbReference type="GeneID" id="92365207"/>
<evidence type="ECO:0000256" key="1">
    <source>
        <dbReference type="SAM" id="Coils"/>
    </source>
</evidence>